<gene>
    <name evidence="7" type="primary">cbiQ</name>
    <name evidence="7" type="ORF">H6A13_01125</name>
</gene>
<sequence length="253" mass="28367">MMRGEKGGLSPMPRVLFCLGMMVTAVCSAHPFLGAELSVVMLLWARVYGKVPVGKYLRMFRLPLGFLALSGLVLLWEYSSVGEGILSFSFGSGYLSMTRETVLRTILVTFRALGAVSALFALGMTTPVTELTGVLKRLHCPDLICSLMYLMYRYIFLMYQVHGNMKQAAEGRMGYMDYRTSLRTTAGIYGNLLAYSYRQAGANFDAMESRCFDGSVRFLSGKYRKDWRKTVIPVILVLLEIGICICWRSWPAV</sequence>
<evidence type="ECO:0000256" key="4">
    <source>
        <dbReference type="ARBA" id="ARBA00022989"/>
    </source>
</evidence>
<name>A0A938X273_9CLOT</name>
<proteinExistence type="predicted"/>
<dbReference type="Pfam" id="PF02361">
    <property type="entry name" value="CbiQ"/>
    <property type="match status" value="1"/>
</dbReference>
<protein>
    <submittedName>
        <fullName evidence="7">Cobalt ECF transporter T component CbiQ</fullName>
    </submittedName>
</protein>
<keyword evidence="5 6" id="KW-0472">Membrane</keyword>
<evidence type="ECO:0000256" key="3">
    <source>
        <dbReference type="ARBA" id="ARBA00022692"/>
    </source>
</evidence>
<dbReference type="InterPro" id="IPR012809">
    <property type="entry name" value="ECF_CbiQ"/>
</dbReference>
<feature type="transmembrane region" description="Helical" evidence="6">
    <location>
        <begin position="58"/>
        <end position="81"/>
    </location>
</feature>
<evidence type="ECO:0000256" key="2">
    <source>
        <dbReference type="ARBA" id="ARBA00022475"/>
    </source>
</evidence>
<evidence type="ECO:0000313" key="7">
    <source>
        <dbReference type="EMBL" id="MBM6825708.1"/>
    </source>
</evidence>
<comment type="subcellular location">
    <subcellularLocation>
        <location evidence="1">Cell membrane</location>
        <topology evidence="1">Multi-pass membrane protein</topology>
    </subcellularLocation>
</comment>
<dbReference type="GO" id="GO:0043190">
    <property type="term" value="C:ATP-binding cassette (ABC) transporter complex"/>
    <property type="evidence" value="ECO:0007669"/>
    <property type="project" value="InterPro"/>
</dbReference>
<dbReference type="InterPro" id="IPR003339">
    <property type="entry name" value="ABC/ECF_trnsptr_transmembrane"/>
</dbReference>
<keyword evidence="2" id="KW-1003">Cell membrane</keyword>
<dbReference type="RefSeq" id="WP_204907776.1">
    <property type="nucleotide sequence ID" value="NZ_JACJLV010000002.1"/>
</dbReference>
<reference evidence="7" key="2">
    <citation type="journal article" date="2021" name="Sci. Rep.">
        <title>The distribution of antibiotic resistance genes in chicken gut microbiota commensals.</title>
        <authorList>
            <person name="Juricova H."/>
            <person name="Matiasovicova J."/>
            <person name="Kubasova T."/>
            <person name="Cejkova D."/>
            <person name="Rychlik I."/>
        </authorList>
    </citation>
    <scope>NUCLEOTIDE SEQUENCE</scope>
    <source>
        <strain evidence="7">An420c</strain>
    </source>
</reference>
<keyword evidence="4 6" id="KW-1133">Transmembrane helix</keyword>
<dbReference type="InterPro" id="IPR052770">
    <property type="entry name" value="Cobalt_transport_CbiQ"/>
</dbReference>
<dbReference type="AlphaFoldDB" id="A0A938X273"/>
<dbReference type="GO" id="GO:0006824">
    <property type="term" value="P:cobalt ion transport"/>
    <property type="evidence" value="ECO:0007669"/>
    <property type="project" value="InterPro"/>
</dbReference>
<comment type="caution">
    <text evidence="7">The sequence shown here is derived from an EMBL/GenBank/DDBJ whole genome shotgun (WGS) entry which is preliminary data.</text>
</comment>
<feature type="transmembrane region" description="Helical" evidence="6">
    <location>
        <begin position="102"/>
        <end position="122"/>
    </location>
</feature>
<evidence type="ECO:0000313" key="8">
    <source>
        <dbReference type="Proteomes" id="UP000713880"/>
    </source>
</evidence>
<keyword evidence="8" id="KW-1185">Reference proteome</keyword>
<evidence type="ECO:0000256" key="1">
    <source>
        <dbReference type="ARBA" id="ARBA00004651"/>
    </source>
</evidence>
<feature type="transmembrane region" description="Helical" evidence="6">
    <location>
        <begin position="230"/>
        <end position="250"/>
    </location>
</feature>
<evidence type="ECO:0000256" key="6">
    <source>
        <dbReference type="SAM" id="Phobius"/>
    </source>
</evidence>
<dbReference type="NCBIfam" id="TIGR02454">
    <property type="entry name" value="ECF_T_CbiQ"/>
    <property type="match status" value="1"/>
</dbReference>
<keyword evidence="3 6" id="KW-0812">Transmembrane</keyword>
<dbReference type="PANTHER" id="PTHR43723">
    <property type="entry name" value="COBALT TRANSPORT PROTEIN CBIQ"/>
    <property type="match status" value="1"/>
</dbReference>
<dbReference type="PANTHER" id="PTHR43723:SF1">
    <property type="entry name" value="COBALT TRANSPORT PROTEIN CBIQ"/>
    <property type="match status" value="1"/>
</dbReference>
<feature type="transmembrane region" description="Helical" evidence="6">
    <location>
        <begin position="134"/>
        <end position="156"/>
    </location>
</feature>
<accession>A0A938X273</accession>
<reference evidence="7" key="1">
    <citation type="submission" date="2020-08" db="EMBL/GenBank/DDBJ databases">
        <authorList>
            <person name="Cejkova D."/>
            <person name="Kubasova T."/>
            <person name="Jahodarova E."/>
            <person name="Rychlik I."/>
        </authorList>
    </citation>
    <scope>NUCLEOTIDE SEQUENCE</scope>
    <source>
        <strain evidence="7">An420c</strain>
    </source>
</reference>
<evidence type="ECO:0000256" key="5">
    <source>
        <dbReference type="ARBA" id="ARBA00023136"/>
    </source>
</evidence>
<dbReference type="Proteomes" id="UP000713880">
    <property type="component" value="Unassembled WGS sequence"/>
</dbReference>
<dbReference type="EMBL" id="JACJLV010000002">
    <property type="protein sequence ID" value="MBM6825708.1"/>
    <property type="molecule type" value="Genomic_DNA"/>
</dbReference>
<dbReference type="CDD" id="cd16914">
    <property type="entry name" value="EcfT"/>
    <property type="match status" value="1"/>
</dbReference>
<organism evidence="7 8">
    <name type="scientific">Mordavella massiliensis</name>
    <dbReference type="NCBI Taxonomy" id="1871024"/>
    <lineage>
        <taxon>Bacteria</taxon>
        <taxon>Bacillati</taxon>
        <taxon>Bacillota</taxon>
        <taxon>Clostridia</taxon>
        <taxon>Eubacteriales</taxon>
        <taxon>Clostridiaceae</taxon>
        <taxon>Mordavella</taxon>
    </lineage>
</organism>